<dbReference type="AlphaFoldDB" id="A0A2S8B787"/>
<evidence type="ECO:0000256" key="2">
    <source>
        <dbReference type="ARBA" id="ARBA00008676"/>
    </source>
</evidence>
<dbReference type="PANTHER" id="PTHR20881:SF0">
    <property type="entry name" value="3-METHYL-2-OXOBUTANOATE HYDROXYMETHYLTRANSFERASE"/>
    <property type="match status" value="1"/>
</dbReference>
<dbReference type="GO" id="GO:0008168">
    <property type="term" value="F:methyltransferase activity"/>
    <property type="evidence" value="ECO:0007669"/>
    <property type="project" value="UniProtKB-KW"/>
</dbReference>
<comment type="function">
    <text evidence="6 7">Catalyzes the reversible reaction in which hydroxymethyl group from 5,10-methylenetetrahydrofolate is transferred onto alpha-ketoisovalerate to form ketopantoate.</text>
</comment>
<dbReference type="GO" id="GO:0032259">
    <property type="term" value="P:methylation"/>
    <property type="evidence" value="ECO:0007669"/>
    <property type="project" value="UniProtKB-KW"/>
</dbReference>
<comment type="subunit">
    <text evidence="3 7">Homodecamer; pentamer of dimers.</text>
</comment>
<keyword evidence="5 7" id="KW-0808">Transferase</keyword>
<dbReference type="CDD" id="cd06557">
    <property type="entry name" value="KPHMT-like"/>
    <property type="match status" value="1"/>
</dbReference>
<dbReference type="Pfam" id="PF02548">
    <property type="entry name" value="Pantoate_transf"/>
    <property type="match status" value="1"/>
</dbReference>
<name>A0A2S8B787_9SPHN</name>
<dbReference type="OrthoDB" id="9781789at2"/>
<dbReference type="GO" id="GO:0015940">
    <property type="term" value="P:pantothenate biosynthetic process"/>
    <property type="evidence" value="ECO:0007669"/>
    <property type="project" value="UniProtKB-UniRule"/>
</dbReference>
<keyword evidence="7 10" id="KW-0479">Metal-binding</keyword>
<evidence type="ECO:0000256" key="10">
    <source>
        <dbReference type="PIRSR" id="PIRSR000388-3"/>
    </source>
</evidence>
<keyword evidence="11" id="KW-0489">Methyltransferase</keyword>
<comment type="caution">
    <text evidence="11">The sequence shown here is derived from an EMBL/GenBank/DDBJ whole genome shotgun (WGS) entry which is preliminary data.</text>
</comment>
<evidence type="ECO:0000313" key="11">
    <source>
        <dbReference type="EMBL" id="PQM28217.1"/>
    </source>
</evidence>
<dbReference type="Gene3D" id="3.20.20.60">
    <property type="entry name" value="Phosphoenolpyruvate-binding domains"/>
    <property type="match status" value="1"/>
</dbReference>
<keyword evidence="4 7" id="KW-0566">Pantothenate biosynthesis</keyword>
<dbReference type="InterPro" id="IPR015813">
    <property type="entry name" value="Pyrv/PenolPyrv_kinase-like_dom"/>
</dbReference>
<evidence type="ECO:0000313" key="12">
    <source>
        <dbReference type="Proteomes" id="UP000238954"/>
    </source>
</evidence>
<sequence>MSTLPKTLTLDTSTSRANPMPQLMKRLTVPRIRQRKGGEPLVMLTAYTVRMAQLLDPHCDMLLVGDSLAQVIYGLPHTVGVTMEMMALHGAAVVRGSYHAAVIVDMPFGSYEGSPQQAFDNAARLLKETGAAAVKVEGGKVLAPTIEFLTQRGIPVMGHVGLTPQAVNILGGYGVRGKSDAEARSIVEDAVAVAQAGAFSIVIEGVLESIAIEITEKVACPTIGIGASAQCDGQVLVTDDMLGMFERVPKFVKRYQDMAGVVSGAVQDYADEVRARSFPTKDQIYAG</sequence>
<dbReference type="GO" id="GO:0003864">
    <property type="term" value="F:3-methyl-2-oxobutanoate hydroxymethyltransferase activity"/>
    <property type="evidence" value="ECO:0007669"/>
    <property type="project" value="UniProtKB-UniRule"/>
</dbReference>
<feature type="binding site" evidence="7 9">
    <location>
        <position position="135"/>
    </location>
    <ligand>
        <name>3-methyl-2-oxobutanoate</name>
        <dbReference type="ChEBI" id="CHEBI:11851"/>
    </ligand>
</feature>
<organism evidence="11 12">
    <name type="scientific">Sphingopyxis lindanitolerans</name>
    <dbReference type="NCBI Taxonomy" id="2054227"/>
    <lineage>
        <taxon>Bacteria</taxon>
        <taxon>Pseudomonadati</taxon>
        <taxon>Pseudomonadota</taxon>
        <taxon>Alphaproteobacteria</taxon>
        <taxon>Sphingomonadales</taxon>
        <taxon>Sphingomonadaceae</taxon>
        <taxon>Sphingopyxis</taxon>
    </lineage>
</organism>
<evidence type="ECO:0000256" key="1">
    <source>
        <dbReference type="ARBA" id="ARBA00005033"/>
    </source>
</evidence>
<feature type="binding site" evidence="7 9">
    <location>
        <position position="105"/>
    </location>
    <ligand>
        <name>3-methyl-2-oxobutanoate</name>
        <dbReference type="ChEBI" id="CHEBI:11851"/>
    </ligand>
</feature>
<feature type="binding site" evidence="7 10">
    <location>
        <position position="105"/>
    </location>
    <ligand>
        <name>Mg(2+)</name>
        <dbReference type="ChEBI" id="CHEBI:18420"/>
    </ligand>
</feature>
<feature type="binding site" evidence="7 10">
    <location>
        <position position="66"/>
    </location>
    <ligand>
        <name>Mg(2+)</name>
        <dbReference type="ChEBI" id="CHEBI:18420"/>
    </ligand>
</feature>
<dbReference type="NCBIfam" id="NF001452">
    <property type="entry name" value="PRK00311.1"/>
    <property type="match status" value="1"/>
</dbReference>
<keyword evidence="12" id="KW-1185">Reference proteome</keyword>
<reference evidence="12" key="1">
    <citation type="submission" date="2017-11" db="EMBL/GenBank/DDBJ databases">
        <title>The complete genome sequence of Sphingopyxis pomeranensis sp. nov. strain WS5A3p.</title>
        <authorList>
            <person name="Kaminski M.A."/>
        </authorList>
    </citation>
    <scope>NUCLEOTIDE SEQUENCE [LARGE SCALE GENOMIC DNA]</scope>
    <source>
        <strain evidence="12">WS5A3p</strain>
    </source>
</reference>
<gene>
    <name evidence="7 11" type="primary">panB</name>
    <name evidence="11" type="ORF">CVO77_06850</name>
</gene>
<feature type="binding site" evidence="7 10">
    <location>
        <position position="137"/>
    </location>
    <ligand>
        <name>Mg(2+)</name>
        <dbReference type="ChEBI" id="CHEBI:18420"/>
    </ligand>
</feature>
<dbReference type="HAMAP" id="MF_00156">
    <property type="entry name" value="PanB"/>
    <property type="match status" value="1"/>
</dbReference>
<feature type="active site" description="Proton acceptor" evidence="7 8">
    <location>
        <position position="204"/>
    </location>
</feature>
<evidence type="ECO:0000256" key="6">
    <source>
        <dbReference type="ARBA" id="ARBA00056497"/>
    </source>
</evidence>
<keyword evidence="7 10" id="KW-0460">Magnesium</keyword>
<evidence type="ECO:0000256" key="8">
    <source>
        <dbReference type="PIRSR" id="PIRSR000388-1"/>
    </source>
</evidence>
<dbReference type="SUPFAM" id="SSF51621">
    <property type="entry name" value="Phosphoenolpyruvate/pyruvate domain"/>
    <property type="match status" value="1"/>
</dbReference>
<proteinExistence type="inferred from homology"/>
<evidence type="ECO:0000256" key="7">
    <source>
        <dbReference type="HAMAP-Rule" id="MF_00156"/>
    </source>
</evidence>
<dbReference type="GO" id="GO:0005737">
    <property type="term" value="C:cytoplasm"/>
    <property type="evidence" value="ECO:0007669"/>
    <property type="project" value="UniProtKB-SubCell"/>
</dbReference>
<dbReference type="EC" id="2.1.2.11" evidence="7"/>
<dbReference type="PIRSF" id="PIRSF000388">
    <property type="entry name" value="Pantoate_hydroxy_MeTrfase"/>
    <property type="match status" value="1"/>
</dbReference>
<dbReference type="UniPathway" id="UPA00028">
    <property type="reaction ID" value="UER00003"/>
</dbReference>
<dbReference type="InterPro" id="IPR040442">
    <property type="entry name" value="Pyrv_kinase-like_dom_sf"/>
</dbReference>
<comment type="subcellular location">
    <subcellularLocation>
        <location evidence="7">Cytoplasm</location>
    </subcellularLocation>
</comment>
<evidence type="ECO:0000256" key="5">
    <source>
        <dbReference type="ARBA" id="ARBA00022679"/>
    </source>
</evidence>
<comment type="pathway">
    <text evidence="1 7">Cofactor biosynthesis; (R)-pantothenate biosynthesis; (R)-pantoate from 3-methyl-2-oxobutanoate: step 1/2.</text>
</comment>
<dbReference type="NCBIfam" id="TIGR00222">
    <property type="entry name" value="panB"/>
    <property type="match status" value="1"/>
</dbReference>
<feature type="binding site" evidence="7 9">
    <location>
        <begin position="66"/>
        <end position="67"/>
    </location>
    <ligand>
        <name>3-methyl-2-oxobutanoate</name>
        <dbReference type="ChEBI" id="CHEBI:11851"/>
    </ligand>
</feature>
<comment type="catalytic activity">
    <reaction evidence="7">
        <text>(6R)-5,10-methylene-5,6,7,8-tetrahydrofolate + 3-methyl-2-oxobutanoate + H2O = 2-dehydropantoate + (6S)-5,6,7,8-tetrahydrofolate</text>
        <dbReference type="Rhea" id="RHEA:11824"/>
        <dbReference type="ChEBI" id="CHEBI:11561"/>
        <dbReference type="ChEBI" id="CHEBI:11851"/>
        <dbReference type="ChEBI" id="CHEBI:15377"/>
        <dbReference type="ChEBI" id="CHEBI:15636"/>
        <dbReference type="ChEBI" id="CHEBI:57453"/>
        <dbReference type="EC" id="2.1.2.11"/>
    </reaction>
</comment>
<dbReference type="EMBL" id="PHFW01000002">
    <property type="protein sequence ID" value="PQM28217.1"/>
    <property type="molecule type" value="Genomic_DNA"/>
</dbReference>
<dbReference type="PANTHER" id="PTHR20881">
    <property type="entry name" value="3-METHYL-2-OXOBUTANOATE HYDROXYMETHYLTRANSFERASE"/>
    <property type="match status" value="1"/>
</dbReference>
<accession>A0A2S8B787</accession>
<dbReference type="FunFam" id="3.20.20.60:FF:000003">
    <property type="entry name" value="3-methyl-2-oxobutanoate hydroxymethyltransferase"/>
    <property type="match status" value="1"/>
</dbReference>
<evidence type="ECO:0000256" key="4">
    <source>
        <dbReference type="ARBA" id="ARBA00022655"/>
    </source>
</evidence>
<dbReference type="GO" id="GO:0000287">
    <property type="term" value="F:magnesium ion binding"/>
    <property type="evidence" value="ECO:0007669"/>
    <property type="project" value="TreeGrafter"/>
</dbReference>
<dbReference type="Proteomes" id="UP000238954">
    <property type="component" value="Chromosome"/>
</dbReference>
<protein>
    <recommendedName>
        <fullName evidence="7">3-methyl-2-oxobutanoate hydroxymethyltransferase</fullName>
        <ecNumber evidence="7">2.1.2.11</ecNumber>
    </recommendedName>
    <alternativeName>
        <fullName evidence="7">Ketopantoate hydroxymethyltransferase</fullName>
        <shortName evidence="7">KPHMT</shortName>
    </alternativeName>
</protein>
<evidence type="ECO:0000256" key="3">
    <source>
        <dbReference type="ARBA" id="ARBA00011424"/>
    </source>
</evidence>
<dbReference type="RefSeq" id="WP_105998475.1">
    <property type="nucleotide sequence ID" value="NZ_CM009578.1"/>
</dbReference>
<keyword evidence="7" id="KW-0963">Cytoplasm</keyword>
<evidence type="ECO:0000256" key="9">
    <source>
        <dbReference type="PIRSR" id="PIRSR000388-2"/>
    </source>
</evidence>
<dbReference type="InterPro" id="IPR003700">
    <property type="entry name" value="Pantoate_hydroxy_MeTrfase"/>
</dbReference>
<comment type="similarity">
    <text evidence="2 7">Belongs to the PanB family.</text>
</comment>
<comment type="cofactor">
    <cofactor evidence="7 10">
        <name>Mg(2+)</name>
        <dbReference type="ChEBI" id="CHEBI:18420"/>
    </cofactor>
    <text evidence="7 10">Binds 1 Mg(2+) ion per subunit.</text>
</comment>